<sequence length="264" mass="26971">MPQAVLGGSPVTLVDDGGHQLSIPLGLLSFTGGKIDPKGWPGWAKIPGPTQSAVQHYLDNLAARGLLQPAPPPPVTPAMVIRALDAGSTGNFIKITLVNPSPMVKPEETTVDMTVDLVETYNSVTKANIEGLLGKDAASGSNPGLAYVSKPPGALSVAAKAPFDASGVWTGGGLELTTRRVAKATDPAPAAELVKNGANLDLVITWTKPSPKTALKDLDGVFDFLLDVDMPAGGWGVPKASSFKLLGGTDGGPPTKAQSTVPGV</sequence>
<reference evidence="1 2" key="1">
    <citation type="submission" date="2023-07" db="EMBL/GenBank/DDBJ databases">
        <title>Genomic Encyclopedia of Type Strains, Phase IV (KMG-IV): sequencing the most valuable type-strain genomes for metagenomic binning, comparative biology and taxonomic classification.</title>
        <authorList>
            <person name="Goeker M."/>
        </authorList>
    </citation>
    <scope>NUCLEOTIDE SEQUENCE [LARGE SCALE GENOMIC DNA]</scope>
    <source>
        <strain evidence="1 2">DSM 18695</strain>
    </source>
</reference>
<organism evidence="1 2">
    <name type="scientific">Caulobacter ginsengisoli</name>
    <dbReference type="NCBI Taxonomy" id="400775"/>
    <lineage>
        <taxon>Bacteria</taxon>
        <taxon>Pseudomonadati</taxon>
        <taxon>Pseudomonadota</taxon>
        <taxon>Alphaproteobacteria</taxon>
        <taxon>Caulobacterales</taxon>
        <taxon>Caulobacteraceae</taxon>
        <taxon>Caulobacter</taxon>
    </lineage>
</organism>
<evidence type="ECO:0000313" key="1">
    <source>
        <dbReference type="EMBL" id="MDQ0464413.1"/>
    </source>
</evidence>
<keyword evidence="2" id="KW-1185">Reference proteome</keyword>
<name>A0ABU0ITC4_9CAUL</name>
<dbReference type="EMBL" id="JAUSVS010000003">
    <property type="protein sequence ID" value="MDQ0464413.1"/>
    <property type="molecule type" value="Genomic_DNA"/>
</dbReference>
<protein>
    <submittedName>
        <fullName evidence="1">Uncharacterized protein</fullName>
    </submittedName>
</protein>
<proteinExistence type="predicted"/>
<gene>
    <name evidence="1" type="ORF">QO010_002194</name>
</gene>
<dbReference type="Proteomes" id="UP001228905">
    <property type="component" value="Unassembled WGS sequence"/>
</dbReference>
<comment type="caution">
    <text evidence="1">The sequence shown here is derived from an EMBL/GenBank/DDBJ whole genome shotgun (WGS) entry which is preliminary data.</text>
</comment>
<evidence type="ECO:0000313" key="2">
    <source>
        <dbReference type="Proteomes" id="UP001228905"/>
    </source>
</evidence>
<dbReference type="RefSeq" id="WP_307349078.1">
    <property type="nucleotide sequence ID" value="NZ_JAUSVS010000003.1"/>
</dbReference>
<accession>A0ABU0ITC4</accession>